<accession>A0A9W7CH44</accession>
<sequence length="349" mass="38857">MSQKRVATRSSSRLKAQNSGGESGGEDGESQNQGQGQGPLDAVLAPTTKDDFMATDDFMRLPRGYVDVADLFYTFRLRIAELEKIVAALTSETAAQTTVIATLTTENEEQATEIAALTTEVAALKIANDPSHTDDFISTIDFKRHFVGFVHVEMLLVLREVSKEWNVVVEERVNESVECGEMIVHGGKDIIWHWQDPREERRKRVTRVIFLLNITKVGDYTCAYAINLVVFDIPEGVGSIGLRAFKDCTSLTKVSFPTTLTSIGWYAFQSCSSLDNVVLRHTNLQELGSQAFAYCFELKSMTIPNSLQTLDTFVFYGCSKLVPSKIDVNDINNYDQDAVIAHLCSQQQQ</sequence>
<dbReference type="EMBL" id="BRXW01000074">
    <property type="protein sequence ID" value="GMI04486.1"/>
    <property type="molecule type" value="Genomic_DNA"/>
</dbReference>
<dbReference type="Proteomes" id="UP001165122">
    <property type="component" value="Unassembled WGS sequence"/>
</dbReference>
<reference evidence="3" key="1">
    <citation type="journal article" date="2023" name="Commun. Biol.">
        <title>Genome analysis of Parmales, the sister group of diatoms, reveals the evolutionary specialization of diatoms from phago-mixotrophs to photoautotrophs.</title>
        <authorList>
            <person name="Ban H."/>
            <person name="Sato S."/>
            <person name="Yoshikawa S."/>
            <person name="Yamada K."/>
            <person name="Nakamura Y."/>
            <person name="Ichinomiya M."/>
            <person name="Sato N."/>
            <person name="Blanc-Mathieu R."/>
            <person name="Endo H."/>
            <person name="Kuwata A."/>
            <person name="Ogata H."/>
        </authorList>
    </citation>
    <scope>NUCLEOTIDE SEQUENCE [LARGE SCALE GENOMIC DNA]</scope>
    <source>
        <strain evidence="3">NIES 3700</strain>
    </source>
</reference>
<evidence type="ECO:0000256" key="1">
    <source>
        <dbReference type="SAM" id="MobiDB-lite"/>
    </source>
</evidence>
<keyword evidence="3" id="KW-1185">Reference proteome</keyword>
<evidence type="ECO:0000313" key="3">
    <source>
        <dbReference type="Proteomes" id="UP001165122"/>
    </source>
</evidence>
<dbReference type="SUPFAM" id="SSF52058">
    <property type="entry name" value="L domain-like"/>
    <property type="match status" value="1"/>
</dbReference>
<dbReference type="InterPro" id="IPR053139">
    <property type="entry name" value="Surface_bspA-like"/>
</dbReference>
<organism evidence="2 3">
    <name type="scientific">Triparma laevis f. longispina</name>
    <dbReference type="NCBI Taxonomy" id="1714387"/>
    <lineage>
        <taxon>Eukaryota</taxon>
        <taxon>Sar</taxon>
        <taxon>Stramenopiles</taxon>
        <taxon>Ochrophyta</taxon>
        <taxon>Bolidophyceae</taxon>
        <taxon>Parmales</taxon>
        <taxon>Triparmaceae</taxon>
        <taxon>Triparma</taxon>
    </lineage>
</organism>
<dbReference type="Pfam" id="PF13306">
    <property type="entry name" value="LRR_5"/>
    <property type="match status" value="1"/>
</dbReference>
<dbReference type="InterPro" id="IPR026906">
    <property type="entry name" value="LRR_5"/>
</dbReference>
<dbReference type="PANTHER" id="PTHR45661">
    <property type="entry name" value="SURFACE ANTIGEN"/>
    <property type="match status" value="1"/>
</dbReference>
<dbReference type="Gene3D" id="3.80.10.10">
    <property type="entry name" value="Ribonuclease Inhibitor"/>
    <property type="match status" value="1"/>
</dbReference>
<protein>
    <submittedName>
        <fullName evidence="2">Uncharacterized protein</fullName>
    </submittedName>
</protein>
<dbReference type="InterPro" id="IPR032675">
    <property type="entry name" value="LRR_dom_sf"/>
</dbReference>
<feature type="region of interest" description="Disordered" evidence="1">
    <location>
        <begin position="1"/>
        <end position="43"/>
    </location>
</feature>
<comment type="caution">
    <text evidence="2">The sequence shown here is derived from an EMBL/GenBank/DDBJ whole genome shotgun (WGS) entry which is preliminary data.</text>
</comment>
<proteinExistence type="predicted"/>
<name>A0A9W7CH44_9STRA</name>
<dbReference type="PANTHER" id="PTHR45661:SF3">
    <property type="entry name" value="IG-LIKE DOMAIN-CONTAINING PROTEIN"/>
    <property type="match status" value="1"/>
</dbReference>
<gene>
    <name evidence="2" type="ORF">TrLO_g15459</name>
</gene>
<evidence type="ECO:0000313" key="2">
    <source>
        <dbReference type="EMBL" id="GMI04486.1"/>
    </source>
</evidence>
<feature type="compositionally biased region" description="Polar residues" evidence="1">
    <location>
        <begin position="1"/>
        <end position="16"/>
    </location>
</feature>
<dbReference type="AlphaFoldDB" id="A0A9W7CH44"/>